<comment type="caution">
    <text evidence="1">The sequence shown here is derived from an EMBL/GenBank/DDBJ whole genome shotgun (WGS) entry which is preliminary data.</text>
</comment>
<name>A0ABR4A3C2_9LECA</name>
<keyword evidence="2" id="KW-1185">Reference proteome</keyword>
<sequence>MVDSFGKLPAELRFTIMSHAPDPKTLFNLSVAYPNLVPELERTAQVLIPGVISRSMSTELEQLVNAILTVRANPSIVSQVYPYKSEFLEYYAIQADWSTNILYNLEFLTNIQSAIEFFAQGFIRKQMYSDKEQDSELPTRTEMERIHRALWRIEFCCKLQQIRAPSAHTRSRRLFSYLVTITPWEAEELECVYDYLAGFLLGDADMDQNLESSDAEVSSRLRKLVYPTPTYHRNSRETSRVLSRGLVSLYKHSPLPNTDHQSRKLEDSQSWADSFIRQAFYEAALDREPIPVRLKKLIIGDVPKARWSFEDADASLPNVGWRFVHPFMPNKTSMQRRPFKYLHRWGYFIWDAKRFMSLGLLSGKFSNDDHMLLRVSNCPYLLKIAQENTVQVK</sequence>
<accession>A0ABR4A3C2</accession>
<proteinExistence type="predicted"/>
<dbReference type="Proteomes" id="UP001590950">
    <property type="component" value="Unassembled WGS sequence"/>
</dbReference>
<protein>
    <recommendedName>
        <fullName evidence="3">F-box domain-containing protein</fullName>
    </recommendedName>
</protein>
<organism evidence="1 2">
    <name type="scientific">Stereocaulon virgatum</name>
    <dbReference type="NCBI Taxonomy" id="373712"/>
    <lineage>
        <taxon>Eukaryota</taxon>
        <taxon>Fungi</taxon>
        <taxon>Dikarya</taxon>
        <taxon>Ascomycota</taxon>
        <taxon>Pezizomycotina</taxon>
        <taxon>Lecanoromycetes</taxon>
        <taxon>OSLEUM clade</taxon>
        <taxon>Lecanoromycetidae</taxon>
        <taxon>Lecanorales</taxon>
        <taxon>Lecanorineae</taxon>
        <taxon>Stereocaulaceae</taxon>
        <taxon>Stereocaulon</taxon>
    </lineage>
</organism>
<evidence type="ECO:0008006" key="3">
    <source>
        <dbReference type="Google" id="ProtNLM"/>
    </source>
</evidence>
<evidence type="ECO:0000313" key="2">
    <source>
        <dbReference type="Proteomes" id="UP001590950"/>
    </source>
</evidence>
<gene>
    <name evidence="1" type="ORF">N7G274_007343</name>
</gene>
<reference evidence="1 2" key="1">
    <citation type="submission" date="2024-09" db="EMBL/GenBank/DDBJ databases">
        <title>Rethinking Asexuality: The Enigmatic Case of Functional Sexual Genes in Lepraria (Stereocaulaceae).</title>
        <authorList>
            <person name="Doellman M."/>
            <person name="Sun Y."/>
            <person name="Barcenas-Pena A."/>
            <person name="Lumbsch H.T."/>
            <person name="Grewe F."/>
        </authorList>
    </citation>
    <scope>NUCLEOTIDE SEQUENCE [LARGE SCALE GENOMIC DNA]</scope>
    <source>
        <strain evidence="1 2">Mercado 3170</strain>
    </source>
</reference>
<evidence type="ECO:0000313" key="1">
    <source>
        <dbReference type="EMBL" id="KAL2039940.1"/>
    </source>
</evidence>
<dbReference type="EMBL" id="JBEFKJ010000023">
    <property type="protein sequence ID" value="KAL2039940.1"/>
    <property type="molecule type" value="Genomic_DNA"/>
</dbReference>